<protein>
    <recommendedName>
        <fullName evidence="4">DUF624 domain-containing protein</fullName>
    </recommendedName>
</protein>
<feature type="transmembrane region" description="Helical" evidence="1">
    <location>
        <begin position="98"/>
        <end position="121"/>
    </location>
</feature>
<proteinExistence type="predicted"/>
<dbReference type="AlphaFoldDB" id="A0A4V0CFR3"/>
<evidence type="ECO:0000256" key="1">
    <source>
        <dbReference type="SAM" id="Phobius"/>
    </source>
</evidence>
<feature type="transmembrane region" description="Helical" evidence="1">
    <location>
        <begin position="70"/>
        <end position="92"/>
    </location>
</feature>
<evidence type="ECO:0000313" key="2">
    <source>
        <dbReference type="EMBL" id="MXS24602.1"/>
    </source>
</evidence>
<feature type="transmembrane region" description="Helical" evidence="1">
    <location>
        <begin position="142"/>
        <end position="161"/>
    </location>
</feature>
<name>A0A4V0CFR3_ENTGA</name>
<feature type="transmembrane region" description="Helical" evidence="1">
    <location>
        <begin position="22"/>
        <end position="49"/>
    </location>
</feature>
<reference evidence="2 3" key="1">
    <citation type="submission" date="2019-04" db="EMBL/GenBank/DDBJ databases">
        <title>Step-wise assembly of the neonatal virome modulated by breast feeding.</title>
        <authorList>
            <person name="Liang G."/>
            <person name="Bushman F."/>
        </authorList>
    </citation>
    <scope>NUCLEOTIDE SEQUENCE [LARGE SCALE GENOMIC DNA]</scope>
    <source>
        <strain evidence="2 3">E3404</strain>
    </source>
</reference>
<comment type="caution">
    <text evidence="2">The sequence shown here is derived from an EMBL/GenBank/DDBJ whole genome shotgun (WGS) entry which is preliminary data.</text>
</comment>
<feature type="transmembrane region" description="Helical" evidence="1">
    <location>
        <begin position="167"/>
        <end position="184"/>
    </location>
</feature>
<dbReference type="RefSeq" id="WP_003127141.1">
    <property type="nucleotide sequence ID" value="NZ_BTSN01000002.1"/>
</dbReference>
<evidence type="ECO:0008006" key="4">
    <source>
        <dbReference type="Google" id="ProtNLM"/>
    </source>
</evidence>
<evidence type="ECO:0000313" key="3">
    <source>
        <dbReference type="Proteomes" id="UP000439965"/>
    </source>
</evidence>
<keyword evidence="1" id="KW-0812">Transmembrane</keyword>
<gene>
    <name evidence="2" type="ORF">GTI89_00670</name>
</gene>
<dbReference type="EMBL" id="WVTI01000001">
    <property type="protein sequence ID" value="MXS24602.1"/>
    <property type="molecule type" value="Genomic_DNA"/>
</dbReference>
<keyword evidence="1" id="KW-1133">Transmembrane helix</keyword>
<dbReference type="Proteomes" id="UP000439965">
    <property type="component" value="Unassembled WGS sequence"/>
</dbReference>
<accession>A0A4V0CFR3</accession>
<keyword evidence="1" id="KW-0472">Membrane</keyword>
<organism evidence="2 3">
    <name type="scientific">Enterococcus gallinarum</name>
    <dbReference type="NCBI Taxonomy" id="1353"/>
    <lineage>
        <taxon>Bacteria</taxon>
        <taxon>Bacillati</taxon>
        <taxon>Bacillota</taxon>
        <taxon>Bacilli</taxon>
        <taxon>Lactobacillales</taxon>
        <taxon>Enterococcaceae</taxon>
        <taxon>Enterococcus</taxon>
    </lineage>
</organism>
<sequence>MKQIFNIDGEVYSFLQKIYQMMLLNLLIIFSSLPIITVPCALITGYQLLKEYNQQEVTLTKYFMLFRKNLILSFRLIIAFWVIFFLLFLLLAFTRRTIFQFLILLFIAFFIVFLSNVFIVCTSQMSIRSIVEFSLGITLKYVGCNIIGLAIMLSSFVLPVFLPRLALVWALFGISIPMVFQVMIHKQIMKHVTTNQIEQE</sequence>